<evidence type="ECO:0000256" key="6">
    <source>
        <dbReference type="ARBA" id="ARBA00018236"/>
    </source>
</evidence>
<dbReference type="GO" id="GO:0005975">
    <property type="term" value="P:carbohydrate metabolic process"/>
    <property type="evidence" value="ECO:0007669"/>
    <property type="project" value="InterPro"/>
</dbReference>
<dbReference type="AlphaFoldDB" id="A0A5M3YW01"/>
<dbReference type="OrthoDB" id="6605218at2759"/>
<dbReference type="FunFam" id="1.10.441.10:FF:000001">
    <property type="entry name" value="Mannose-6-phosphate isomerase"/>
    <property type="match status" value="1"/>
</dbReference>
<dbReference type="InterPro" id="IPR016305">
    <property type="entry name" value="Mannose-6-P_Isomerase"/>
</dbReference>
<dbReference type="InterPro" id="IPR046458">
    <property type="entry name" value="PMI_typeI_hel"/>
</dbReference>
<dbReference type="GO" id="GO:0008270">
    <property type="term" value="F:zinc ion binding"/>
    <property type="evidence" value="ECO:0007669"/>
    <property type="project" value="InterPro"/>
</dbReference>
<evidence type="ECO:0000313" key="13">
    <source>
        <dbReference type="EMBL" id="GFF14456.1"/>
    </source>
</evidence>
<comment type="catalytic activity">
    <reaction evidence="1 10">
        <text>D-mannose 6-phosphate = D-fructose 6-phosphate</text>
        <dbReference type="Rhea" id="RHEA:12356"/>
        <dbReference type="ChEBI" id="CHEBI:58735"/>
        <dbReference type="ChEBI" id="CHEBI:61527"/>
        <dbReference type="EC" id="5.3.1.8"/>
    </reaction>
</comment>
<comment type="caution">
    <text evidence="13">The sequence shown here is derived from an EMBL/GenBank/DDBJ whole genome shotgun (WGS) entry which is preliminary data.</text>
</comment>
<dbReference type="CDD" id="cd07011">
    <property type="entry name" value="cupin_PMI_type_I_N"/>
    <property type="match status" value="1"/>
</dbReference>
<comment type="cofactor">
    <cofactor evidence="10">
        <name>Zn(2+)</name>
        <dbReference type="ChEBI" id="CHEBI:29105"/>
    </cofactor>
    <text evidence="10">Binds 1 zinc ion per subunit.</text>
</comment>
<keyword evidence="14" id="KW-1185">Reference proteome</keyword>
<dbReference type="Pfam" id="PF20511">
    <property type="entry name" value="PMI_typeI_cat"/>
    <property type="match status" value="1"/>
</dbReference>
<dbReference type="InterPro" id="IPR046457">
    <property type="entry name" value="PMI_typeI_cat"/>
</dbReference>
<comment type="pathway">
    <text evidence="3 12">Nucleotide-sugar biosynthesis; GDP-alpha-D-mannose biosynthesis; alpha-D-mannose 1-phosphate from D-fructose 6-phosphate: step 1/2.</text>
</comment>
<evidence type="ECO:0000256" key="9">
    <source>
        <dbReference type="ARBA" id="ARBA00023235"/>
    </source>
</evidence>
<dbReference type="Gene3D" id="1.10.441.10">
    <property type="entry name" value="Phosphomannose Isomerase, domain 2"/>
    <property type="match status" value="1"/>
</dbReference>
<protein>
    <recommendedName>
        <fullName evidence="6 10">Mannose-6-phosphate isomerase</fullName>
        <ecNumber evidence="5 10">5.3.1.8</ecNumber>
    </recommendedName>
</protein>
<dbReference type="PANTHER" id="PTHR10309:SF0">
    <property type="entry name" value="MANNOSE-6-PHOSPHATE ISOMERASE"/>
    <property type="match status" value="1"/>
</dbReference>
<dbReference type="GO" id="GO:0009298">
    <property type="term" value="P:GDP-mannose biosynthetic process"/>
    <property type="evidence" value="ECO:0007669"/>
    <property type="project" value="UniProtKB-UniPathway"/>
</dbReference>
<dbReference type="InterPro" id="IPR018050">
    <property type="entry name" value="Pmannose_isomerase-type1_CS"/>
</dbReference>
<name>A0A5M3YW01_ASPTE</name>
<evidence type="ECO:0000256" key="7">
    <source>
        <dbReference type="ARBA" id="ARBA00022723"/>
    </source>
</evidence>
<dbReference type="InterPro" id="IPR046456">
    <property type="entry name" value="PMI_typeI_C"/>
</dbReference>
<dbReference type="PRINTS" id="PR00714">
    <property type="entry name" value="MAN6PISMRASE"/>
</dbReference>
<dbReference type="PROSITE" id="PS00966">
    <property type="entry name" value="PMI_I_2"/>
    <property type="match status" value="1"/>
</dbReference>
<sequence>MQVPLLRLQCGVNSYDWGKVGHESAAAKYAAITAASDFSIDAEKPYAELWMGTHPSLPSKDLETQRTLLDMVQDNQALMSTEVTQRYGGKLPFLFKVLSIRKALSIQAHPNKKLAEKLHARDPRNYPDDNHKPEMTIAITPFEGLCGFRPLAEIVHFLQAVAPLRQLVGSDAASEFENAVKGSEDSDDPFVTKKNKDALRAVFTSLMRASPQQIEAATKDLVALAQDSPETFATSAETPATNPSNPAEMAALVTRLNGQFPNDIGLFVFFFLNFVKLAPGEAMFLKADDIHAYISGDIIECMASSDNVVRAGFTPKFKDVDTLTDMLTYSYAPIQEQKLEPTDYPYAVLNARAYSSGSSCLLYDPPIEEFSVVKTALKRTGAKATFDGLAGPSILICTGGEGKITVGHKTEEVKEGYVFFIGANAECIIENTREGADDENEFTTYKAFCDLTGKEDVVNGHFPKVALVGHSHIISEDERLQLMMLGARKNAKFTGYEGVVGVDGELDGAVKFQLRYDWDTNHGFHVNATKNGESRPYILENQNFYHASDKGKAWYYRACNFLNNRKNDDEDLAAETLVSGRI</sequence>
<evidence type="ECO:0000256" key="10">
    <source>
        <dbReference type="RuleBase" id="RU000611"/>
    </source>
</evidence>
<dbReference type="GO" id="GO:0004476">
    <property type="term" value="F:mannose-6-phosphate isomerase activity"/>
    <property type="evidence" value="ECO:0007669"/>
    <property type="project" value="UniProtKB-EC"/>
</dbReference>
<evidence type="ECO:0000256" key="2">
    <source>
        <dbReference type="ARBA" id="ARBA00002564"/>
    </source>
</evidence>
<keyword evidence="8 10" id="KW-0862">Zinc</keyword>
<dbReference type="Gene3D" id="2.60.120.10">
    <property type="entry name" value="Jelly Rolls"/>
    <property type="match status" value="2"/>
</dbReference>
<dbReference type="NCBIfam" id="TIGR00218">
    <property type="entry name" value="manA"/>
    <property type="match status" value="1"/>
</dbReference>
<dbReference type="InterPro" id="IPR001250">
    <property type="entry name" value="Man6P_Isoase-1"/>
</dbReference>
<comment type="similarity">
    <text evidence="4 11">Belongs to the mannose-6-phosphate isomerase type 1 family.</text>
</comment>
<dbReference type="EMBL" id="BLJY01000003">
    <property type="protein sequence ID" value="GFF14456.1"/>
    <property type="molecule type" value="Genomic_DNA"/>
</dbReference>
<evidence type="ECO:0000256" key="1">
    <source>
        <dbReference type="ARBA" id="ARBA00000757"/>
    </source>
</evidence>
<keyword evidence="9 10" id="KW-0413">Isomerase</keyword>
<evidence type="ECO:0000256" key="4">
    <source>
        <dbReference type="ARBA" id="ARBA00010772"/>
    </source>
</evidence>
<dbReference type="Proteomes" id="UP000452235">
    <property type="component" value="Unassembled WGS sequence"/>
</dbReference>
<evidence type="ECO:0000256" key="3">
    <source>
        <dbReference type="ARBA" id="ARBA00004666"/>
    </source>
</evidence>
<evidence type="ECO:0000256" key="8">
    <source>
        <dbReference type="ARBA" id="ARBA00022833"/>
    </source>
</evidence>
<dbReference type="GO" id="GO:0005829">
    <property type="term" value="C:cytosol"/>
    <property type="evidence" value="ECO:0007669"/>
    <property type="project" value="TreeGrafter"/>
</dbReference>
<dbReference type="EC" id="5.3.1.8" evidence="5 10"/>
<dbReference type="InterPro" id="IPR014710">
    <property type="entry name" value="RmlC-like_jellyroll"/>
</dbReference>
<evidence type="ECO:0000256" key="11">
    <source>
        <dbReference type="RuleBase" id="RU004189"/>
    </source>
</evidence>
<keyword evidence="7" id="KW-0479">Metal-binding</keyword>
<accession>A0A5M3YW01</accession>
<dbReference type="Pfam" id="PF20512">
    <property type="entry name" value="PMI_typeI_hel"/>
    <property type="match status" value="1"/>
</dbReference>
<dbReference type="PROSITE" id="PS00965">
    <property type="entry name" value="PMI_I_1"/>
    <property type="match status" value="1"/>
</dbReference>
<proteinExistence type="inferred from homology"/>
<gene>
    <name evidence="13" type="ORF">ATEIFO6365_0003052200</name>
</gene>
<evidence type="ECO:0000313" key="14">
    <source>
        <dbReference type="Proteomes" id="UP000452235"/>
    </source>
</evidence>
<dbReference type="VEuPathDB" id="FungiDB:ATEG_00529"/>
<dbReference type="PANTHER" id="PTHR10309">
    <property type="entry name" value="MANNOSE-6-PHOSPHATE ISOMERASE"/>
    <property type="match status" value="1"/>
</dbReference>
<dbReference type="SUPFAM" id="SSF51182">
    <property type="entry name" value="RmlC-like cupins"/>
    <property type="match status" value="1"/>
</dbReference>
<dbReference type="InterPro" id="IPR011051">
    <property type="entry name" value="RmlC_Cupin_sf"/>
</dbReference>
<evidence type="ECO:0000256" key="12">
    <source>
        <dbReference type="RuleBase" id="RU004248"/>
    </source>
</evidence>
<organism evidence="13 14">
    <name type="scientific">Aspergillus terreus</name>
    <dbReference type="NCBI Taxonomy" id="33178"/>
    <lineage>
        <taxon>Eukaryota</taxon>
        <taxon>Fungi</taxon>
        <taxon>Dikarya</taxon>
        <taxon>Ascomycota</taxon>
        <taxon>Pezizomycotina</taxon>
        <taxon>Eurotiomycetes</taxon>
        <taxon>Eurotiomycetidae</taxon>
        <taxon>Eurotiales</taxon>
        <taxon>Aspergillaceae</taxon>
        <taxon>Aspergillus</taxon>
        <taxon>Aspergillus subgen. Circumdati</taxon>
    </lineage>
</organism>
<dbReference type="UniPathway" id="UPA00126">
    <property type="reaction ID" value="UER00423"/>
</dbReference>
<dbReference type="Pfam" id="PF01238">
    <property type="entry name" value="PMI_typeI_C"/>
    <property type="match status" value="1"/>
</dbReference>
<reference evidence="13 14" key="1">
    <citation type="submission" date="2020-01" db="EMBL/GenBank/DDBJ databases">
        <title>Aspergillus terreus IFO 6365 whole genome shotgun sequence.</title>
        <authorList>
            <person name="Kanamasa S."/>
            <person name="Takahashi H."/>
        </authorList>
    </citation>
    <scope>NUCLEOTIDE SEQUENCE [LARGE SCALE GENOMIC DNA]</scope>
    <source>
        <strain evidence="13 14">IFO 6365</strain>
    </source>
</reference>
<comment type="function">
    <text evidence="2">Involved in the synthesis of the GDP-mannose and dolichol-phosphate-mannose required for a number of critical mannosyl transfer reactions.</text>
</comment>
<evidence type="ECO:0000256" key="5">
    <source>
        <dbReference type="ARBA" id="ARBA00011956"/>
    </source>
</evidence>